<dbReference type="SUPFAM" id="SSF57840">
    <property type="entry name" value="Ribosomal protein L36"/>
    <property type="match status" value="1"/>
</dbReference>
<dbReference type="InterPro" id="IPR035977">
    <property type="entry name" value="Ribosomal_bL36_sp"/>
</dbReference>
<dbReference type="PANTHER" id="PTHR42888">
    <property type="entry name" value="50S RIBOSOMAL PROTEIN L36, CHLOROPLASTIC"/>
    <property type="match status" value="1"/>
</dbReference>
<proteinExistence type="inferred from homology"/>
<keyword evidence="7" id="KW-1185">Reference proteome</keyword>
<dbReference type="HAMAP" id="MF_00251">
    <property type="entry name" value="Ribosomal_bL36"/>
    <property type="match status" value="1"/>
</dbReference>
<protein>
    <recommendedName>
        <fullName evidence="5">Ribosomal protein</fullName>
    </recommendedName>
</protein>
<keyword evidence="3 5" id="KW-0689">Ribosomal protein</keyword>
<dbReference type="GO" id="GO:1990904">
    <property type="term" value="C:ribonucleoprotein complex"/>
    <property type="evidence" value="ECO:0007669"/>
    <property type="project" value="UniProtKB-KW"/>
</dbReference>
<dbReference type="AlphaFoldDB" id="A0A5D2F5Z2"/>
<comment type="similarity">
    <text evidence="2 5">Belongs to the bacterial ribosomal protein bL36 family.</text>
</comment>
<dbReference type="GO" id="GO:0003735">
    <property type="term" value="F:structural constituent of ribosome"/>
    <property type="evidence" value="ECO:0007669"/>
    <property type="project" value="InterPro"/>
</dbReference>
<evidence type="ECO:0000313" key="7">
    <source>
        <dbReference type="Proteomes" id="UP000323506"/>
    </source>
</evidence>
<accession>A0A5D2F5Z2</accession>
<dbReference type="EMBL" id="CM017696">
    <property type="protein sequence ID" value="TYH01507.1"/>
    <property type="molecule type" value="Genomic_DNA"/>
</dbReference>
<gene>
    <name evidence="6" type="ORF">ES288_A09G064600v1</name>
</gene>
<dbReference type="GO" id="GO:0009536">
    <property type="term" value="C:plastid"/>
    <property type="evidence" value="ECO:0007669"/>
    <property type="project" value="UniProtKB-SubCell"/>
</dbReference>
<dbReference type="Gene3D" id="3.30.1490.10">
    <property type="match status" value="1"/>
</dbReference>
<name>A0A5D2F5Z2_GOSDA</name>
<dbReference type="GO" id="GO:0005840">
    <property type="term" value="C:ribosome"/>
    <property type="evidence" value="ECO:0007669"/>
    <property type="project" value="UniProtKB-KW"/>
</dbReference>
<evidence type="ECO:0000256" key="3">
    <source>
        <dbReference type="ARBA" id="ARBA00022980"/>
    </source>
</evidence>
<dbReference type="NCBIfam" id="TIGR01022">
    <property type="entry name" value="rpmJ_bact"/>
    <property type="match status" value="1"/>
</dbReference>
<keyword evidence="4 5" id="KW-0687">Ribonucleoprotein</keyword>
<evidence type="ECO:0000256" key="5">
    <source>
        <dbReference type="RuleBase" id="RU000570"/>
    </source>
</evidence>
<evidence type="ECO:0000313" key="6">
    <source>
        <dbReference type="EMBL" id="TYH01507.1"/>
    </source>
</evidence>
<evidence type="ECO:0000256" key="1">
    <source>
        <dbReference type="ARBA" id="ARBA00004474"/>
    </source>
</evidence>
<evidence type="ECO:0000256" key="2">
    <source>
        <dbReference type="ARBA" id="ARBA00007645"/>
    </source>
</evidence>
<organism evidence="6 7">
    <name type="scientific">Gossypium darwinii</name>
    <name type="common">Darwin's cotton</name>
    <name type="synonym">Gossypium barbadense var. darwinii</name>
    <dbReference type="NCBI Taxonomy" id="34276"/>
    <lineage>
        <taxon>Eukaryota</taxon>
        <taxon>Viridiplantae</taxon>
        <taxon>Streptophyta</taxon>
        <taxon>Embryophyta</taxon>
        <taxon>Tracheophyta</taxon>
        <taxon>Spermatophyta</taxon>
        <taxon>Magnoliopsida</taxon>
        <taxon>eudicotyledons</taxon>
        <taxon>Gunneridae</taxon>
        <taxon>Pentapetalae</taxon>
        <taxon>rosids</taxon>
        <taxon>malvids</taxon>
        <taxon>Malvales</taxon>
        <taxon>Malvaceae</taxon>
        <taxon>Malvoideae</taxon>
        <taxon>Gossypium</taxon>
    </lineage>
</organism>
<dbReference type="Proteomes" id="UP000323506">
    <property type="component" value="Chromosome A09"/>
</dbReference>
<reference evidence="6 7" key="1">
    <citation type="submission" date="2019-06" db="EMBL/GenBank/DDBJ databases">
        <title>WGS assembly of Gossypium darwinii.</title>
        <authorList>
            <person name="Chen Z.J."/>
            <person name="Sreedasyam A."/>
            <person name="Ando A."/>
            <person name="Song Q."/>
            <person name="De L."/>
            <person name="Hulse-Kemp A."/>
            <person name="Ding M."/>
            <person name="Ye W."/>
            <person name="Kirkbride R."/>
            <person name="Jenkins J."/>
            <person name="Plott C."/>
            <person name="Lovell J."/>
            <person name="Lin Y.-M."/>
            <person name="Vaughn R."/>
            <person name="Liu B."/>
            <person name="Li W."/>
            <person name="Simpson S."/>
            <person name="Scheffler B."/>
            <person name="Saski C."/>
            <person name="Grover C."/>
            <person name="Hu G."/>
            <person name="Conover J."/>
            <person name="Carlson J."/>
            <person name="Shu S."/>
            <person name="Boston L."/>
            <person name="Williams M."/>
            <person name="Peterson D."/>
            <person name="Mcgee K."/>
            <person name="Jones D."/>
            <person name="Wendel J."/>
            <person name="Stelly D."/>
            <person name="Grimwood J."/>
            <person name="Schmutz J."/>
        </authorList>
    </citation>
    <scope>NUCLEOTIDE SEQUENCE [LARGE SCALE GENOMIC DNA]</scope>
    <source>
        <strain evidence="6">1808015.09</strain>
    </source>
</reference>
<sequence>MTDREARLKGIGGEILCSICKSLPLWIPLDNEDLILGYVSGEFNQRGIESTKVKITTMKIRASVRKICEKCRLIRRRGRIIVIFFNPRHKQRQG</sequence>
<dbReference type="InterPro" id="IPR000473">
    <property type="entry name" value="Ribosomal_bL36"/>
</dbReference>
<dbReference type="PANTHER" id="PTHR42888:SF1">
    <property type="entry name" value="LARGE RIBOSOMAL SUBUNIT PROTEIN BL36C"/>
    <property type="match status" value="1"/>
</dbReference>
<dbReference type="GO" id="GO:0006412">
    <property type="term" value="P:translation"/>
    <property type="evidence" value="ECO:0007669"/>
    <property type="project" value="InterPro"/>
</dbReference>
<evidence type="ECO:0000256" key="4">
    <source>
        <dbReference type="ARBA" id="ARBA00023274"/>
    </source>
</evidence>
<dbReference type="Pfam" id="PF00444">
    <property type="entry name" value="Ribosomal_L36"/>
    <property type="match status" value="1"/>
</dbReference>
<comment type="subcellular location">
    <subcellularLocation>
        <location evidence="1">Plastid</location>
    </subcellularLocation>
</comment>